<evidence type="ECO:0000256" key="7">
    <source>
        <dbReference type="SAM" id="Phobius"/>
    </source>
</evidence>
<gene>
    <name evidence="9" type="ORF">GO495_20730</name>
</gene>
<reference evidence="9 10" key="1">
    <citation type="submission" date="2019-12" db="EMBL/GenBank/DDBJ databases">
        <title>The draft genomic sequence of strain Chitinophaga oryziterrae JCM 16595.</title>
        <authorList>
            <person name="Zhang X."/>
        </authorList>
    </citation>
    <scope>NUCLEOTIDE SEQUENCE [LARGE SCALE GENOMIC DNA]</scope>
    <source>
        <strain evidence="9 10">JCM 16595</strain>
    </source>
</reference>
<keyword evidence="3" id="KW-1003">Cell membrane</keyword>
<evidence type="ECO:0000256" key="3">
    <source>
        <dbReference type="ARBA" id="ARBA00022475"/>
    </source>
</evidence>
<evidence type="ECO:0000259" key="8">
    <source>
        <dbReference type="Pfam" id="PF04239"/>
    </source>
</evidence>
<dbReference type="PANTHER" id="PTHR34582:SF6">
    <property type="entry name" value="UPF0702 TRANSMEMBRANE PROTEIN YCAP"/>
    <property type="match status" value="1"/>
</dbReference>
<evidence type="ECO:0000313" key="9">
    <source>
        <dbReference type="EMBL" id="MVT43035.1"/>
    </source>
</evidence>
<keyword evidence="4 7" id="KW-0812">Transmembrane</keyword>
<comment type="similarity">
    <text evidence="2">Belongs to the UPF0702 family.</text>
</comment>
<evidence type="ECO:0000256" key="5">
    <source>
        <dbReference type="ARBA" id="ARBA00022989"/>
    </source>
</evidence>
<dbReference type="Proteomes" id="UP000468388">
    <property type="component" value="Unassembled WGS sequence"/>
</dbReference>
<evidence type="ECO:0000256" key="1">
    <source>
        <dbReference type="ARBA" id="ARBA00004651"/>
    </source>
</evidence>
<dbReference type="InterPro" id="IPR007353">
    <property type="entry name" value="DUF421"/>
</dbReference>
<organism evidence="9 10">
    <name type="scientific">Chitinophaga oryziterrae</name>
    <dbReference type="NCBI Taxonomy" id="1031224"/>
    <lineage>
        <taxon>Bacteria</taxon>
        <taxon>Pseudomonadati</taxon>
        <taxon>Bacteroidota</taxon>
        <taxon>Chitinophagia</taxon>
        <taxon>Chitinophagales</taxon>
        <taxon>Chitinophagaceae</taxon>
        <taxon>Chitinophaga</taxon>
    </lineage>
</organism>
<dbReference type="EMBL" id="WRXO01000006">
    <property type="protein sequence ID" value="MVT43035.1"/>
    <property type="molecule type" value="Genomic_DNA"/>
</dbReference>
<evidence type="ECO:0000256" key="2">
    <source>
        <dbReference type="ARBA" id="ARBA00006448"/>
    </source>
</evidence>
<accession>A0A6N8JCK7</accession>
<name>A0A6N8JCK7_9BACT</name>
<dbReference type="Pfam" id="PF04239">
    <property type="entry name" value="DUF421"/>
    <property type="match status" value="1"/>
</dbReference>
<evidence type="ECO:0000256" key="4">
    <source>
        <dbReference type="ARBA" id="ARBA00022692"/>
    </source>
</evidence>
<protein>
    <submittedName>
        <fullName evidence="9">DUF421 domain-containing protein</fullName>
    </submittedName>
</protein>
<proteinExistence type="inferred from homology"/>
<feature type="transmembrane region" description="Helical" evidence="7">
    <location>
        <begin position="46"/>
        <end position="64"/>
    </location>
</feature>
<dbReference type="InterPro" id="IPR023090">
    <property type="entry name" value="UPF0702_alpha/beta_dom_sf"/>
</dbReference>
<keyword evidence="6 7" id="KW-0472">Membrane</keyword>
<keyword evidence="10" id="KW-1185">Reference proteome</keyword>
<feature type="domain" description="YetF C-terminal" evidence="8">
    <location>
        <begin position="125"/>
        <end position="191"/>
    </location>
</feature>
<feature type="transmembrane region" description="Helical" evidence="7">
    <location>
        <begin position="76"/>
        <end position="94"/>
    </location>
</feature>
<sequence length="191" mass="21416">MSWSLKINNEILVSKDAPVGTFFVDTTQISRNMTSILWGEGEQLDILQMSVRAFVMFFIALLLIRLGGMRIFGKRSAFDTIIIIMLGAVLARGIAGSSPYWSTVAASAVMIGINRGLAWLSERYIRINNLIKGKPLLIYESGHILWKNMSIAALTESDLMESLRLEIKEPSLDHIEKAYMETNGRISFITK</sequence>
<comment type="caution">
    <text evidence="9">The sequence shown here is derived from an EMBL/GenBank/DDBJ whole genome shotgun (WGS) entry which is preliminary data.</text>
</comment>
<keyword evidence="5 7" id="KW-1133">Transmembrane helix</keyword>
<dbReference type="PANTHER" id="PTHR34582">
    <property type="entry name" value="UPF0702 TRANSMEMBRANE PROTEIN YCAP"/>
    <property type="match status" value="1"/>
</dbReference>
<dbReference type="GO" id="GO:0005886">
    <property type="term" value="C:plasma membrane"/>
    <property type="evidence" value="ECO:0007669"/>
    <property type="project" value="UniProtKB-SubCell"/>
</dbReference>
<dbReference type="AlphaFoldDB" id="A0A6N8JCK7"/>
<evidence type="ECO:0000256" key="6">
    <source>
        <dbReference type="ARBA" id="ARBA00023136"/>
    </source>
</evidence>
<evidence type="ECO:0000313" key="10">
    <source>
        <dbReference type="Proteomes" id="UP000468388"/>
    </source>
</evidence>
<comment type="subcellular location">
    <subcellularLocation>
        <location evidence="1">Cell membrane</location>
        <topology evidence="1">Multi-pass membrane protein</topology>
    </subcellularLocation>
</comment>
<dbReference type="Gene3D" id="3.30.240.20">
    <property type="entry name" value="bsu07140 like domains"/>
    <property type="match status" value="1"/>
</dbReference>